<evidence type="ECO:0000313" key="1">
    <source>
        <dbReference type="EMBL" id="KAK5972501.1"/>
    </source>
</evidence>
<proteinExistence type="predicted"/>
<dbReference type="Proteomes" id="UP001331761">
    <property type="component" value="Unassembled WGS sequence"/>
</dbReference>
<gene>
    <name evidence="1" type="ORF">GCK32_020452</name>
</gene>
<name>A0AAN8F346_TRICO</name>
<accession>A0AAN8F346</accession>
<reference evidence="1 2" key="1">
    <citation type="submission" date="2019-10" db="EMBL/GenBank/DDBJ databases">
        <title>Assembly and Annotation for the nematode Trichostrongylus colubriformis.</title>
        <authorList>
            <person name="Martin J."/>
        </authorList>
    </citation>
    <scope>NUCLEOTIDE SEQUENCE [LARGE SCALE GENOMIC DNA]</scope>
    <source>
        <strain evidence="1">G859</strain>
        <tissue evidence="1">Whole worm</tissue>
    </source>
</reference>
<evidence type="ECO:0000313" key="2">
    <source>
        <dbReference type="Proteomes" id="UP001331761"/>
    </source>
</evidence>
<sequence length="72" mass="8524">MRKDTNVSAVERSFHTLKCCIISIPRISKKRKPTRNSTAAQCLYIRRQAELLYCKTCRHQRTWRKDSSRSIP</sequence>
<dbReference type="AlphaFoldDB" id="A0AAN8F346"/>
<organism evidence="1 2">
    <name type="scientific">Trichostrongylus colubriformis</name>
    <name type="common">Black scour worm</name>
    <dbReference type="NCBI Taxonomy" id="6319"/>
    <lineage>
        <taxon>Eukaryota</taxon>
        <taxon>Metazoa</taxon>
        <taxon>Ecdysozoa</taxon>
        <taxon>Nematoda</taxon>
        <taxon>Chromadorea</taxon>
        <taxon>Rhabditida</taxon>
        <taxon>Rhabditina</taxon>
        <taxon>Rhabditomorpha</taxon>
        <taxon>Strongyloidea</taxon>
        <taxon>Trichostrongylidae</taxon>
        <taxon>Trichostrongylus</taxon>
    </lineage>
</organism>
<dbReference type="EMBL" id="WIXE01016595">
    <property type="protein sequence ID" value="KAK5972501.1"/>
    <property type="molecule type" value="Genomic_DNA"/>
</dbReference>
<keyword evidence="2" id="KW-1185">Reference proteome</keyword>
<comment type="caution">
    <text evidence="1">The sequence shown here is derived from an EMBL/GenBank/DDBJ whole genome shotgun (WGS) entry which is preliminary data.</text>
</comment>
<protein>
    <submittedName>
        <fullName evidence="1">Uncharacterized protein</fullName>
    </submittedName>
</protein>